<dbReference type="Proteomes" id="UP000481861">
    <property type="component" value="Unassembled WGS sequence"/>
</dbReference>
<name>A0A7C8HZL2_9PLEO</name>
<protein>
    <submittedName>
        <fullName evidence="2">Uncharacterized protein</fullName>
    </submittedName>
</protein>
<keyword evidence="3" id="KW-1185">Reference proteome</keyword>
<gene>
    <name evidence="2" type="ORF">BDV95DRAFT_600356</name>
</gene>
<evidence type="ECO:0000256" key="1">
    <source>
        <dbReference type="SAM" id="Coils"/>
    </source>
</evidence>
<keyword evidence="1" id="KW-0175">Coiled coil</keyword>
<organism evidence="2 3">
    <name type="scientific">Massariosphaeria phaeospora</name>
    <dbReference type="NCBI Taxonomy" id="100035"/>
    <lineage>
        <taxon>Eukaryota</taxon>
        <taxon>Fungi</taxon>
        <taxon>Dikarya</taxon>
        <taxon>Ascomycota</taxon>
        <taxon>Pezizomycotina</taxon>
        <taxon>Dothideomycetes</taxon>
        <taxon>Pleosporomycetidae</taxon>
        <taxon>Pleosporales</taxon>
        <taxon>Pleosporales incertae sedis</taxon>
        <taxon>Massariosphaeria</taxon>
    </lineage>
</organism>
<feature type="coiled-coil region" evidence="1">
    <location>
        <begin position="16"/>
        <end position="43"/>
    </location>
</feature>
<dbReference type="EMBL" id="JAADJZ010000041">
    <property type="protein sequence ID" value="KAF2864686.1"/>
    <property type="molecule type" value="Genomic_DNA"/>
</dbReference>
<evidence type="ECO:0000313" key="2">
    <source>
        <dbReference type="EMBL" id="KAF2864686.1"/>
    </source>
</evidence>
<reference evidence="2 3" key="1">
    <citation type="submission" date="2020-01" db="EMBL/GenBank/DDBJ databases">
        <authorList>
            <consortium name="DOE Joint Genome Institute"/>
            <person name="Haridas S."/>
            <person name="Albert R."/>
            <person name="Binder M."/>
            <person name="Bloem J."/>
            <person name="Labutti K."/>
            <person name="Salamov A."/>
            <person name="Andreopoulos B."/>
            <person name="Baker S.E."/>
            <person name="Barry K."/>
            <person name="Bills G."/>
            <person name="Bluhm B.H."/>
            <person name="Cannon C."/>
            <person name="Castanera R."/>
            <person name="Culley D.E."/>
            <person name="Daum C."/>
            <person name="Ezra D."/>
            <person name="Gonzalez J.B."/>
            <person name="Henrissat B."/>
            <person name="Kuo A."/>
            <person name="Liang C."/>
            <person name="Lipzen A."/>
            <person name="Lutzoni F."/>
            <person name="Magnuson J."/>
            <person name="Mondo S."/>
            <person name="Nolan M."/>
            <person name="Ohm R."/>
            <person name="Pangilinan J."/>
            <person name="Park H.-J.H."/>
            <person name="Ramirez L."/>
            <person name="Alfaro M."/>
            <person name="Sun H."/>
            <person name="Tritt A."/>
            <person name="Yoshinaga Y."/>
            <person name="Zwiers L.-H.L."/>
            <person name="Turgeon B.G."/>
            <person name="Goodwin S.B."/>
            <person name="Spatafora J.W."/>
            <person name="Crous P.W."/>
            <person name="Grigoriev I.V."/>
        </authorList>
    </citation>
    <scope>NUCLEOTIDE SEQUENCE [LARGE SCALE GENOMIC DNA]</scope>
    <source>
        <strain evidence="2 3">CBS 611.86</strain>
    </source>
</reference>
<dbReference type="AlphaFoldDB" id="A0A7C8HZL2"/>
<accession>A0A7C8HZL2</accession>
<evidence type="ECO:0000313" key="3">
    <source>
        <dbReference type="Proteomes" id="UP000481861"/>
    </source>
</evidence>
<sequence length="448" mass="50998">MSSLSHFYGDAEKARMNERALEVQELNTAVDQLERQLSTHTTVKRIVHVNDRQTATRIQYDFGHFLTSYNQMISINLMAMKREVNTLRRGIEKTFIQRKDISNTQPSRRGKPRTVAGYDKRLLVLYKNLHAEEEGLLEYLRTYRIALQKQCDFYNSSKSNFPTQQTVLAKRSGPWILQNEVYQVSKGDEFGGPACPWAVPFHVYQAGKEDEILGQKASLRIARALYRMEDDVGSRTTSLYSIDSLVRKEQLRQSSDIVSGVKNASQLADDFQQCAIELRNSYTCATAWKVYVDVHKVLDEIMEANNTTNPTELLSTVCSVSTTTSRLDEATKDYKVSRKNLVDAIKAVKQDATTLQSSLVKPKSWLEYIWPCKEDAESSKLTELFPEIMGNINSIERDIFALNASSRVFDDAVNTWNAGLATGKDRWSIAKTLQLWNVVFSISIKVPE</sequence>
<comment type="caution">
    <text evidence="2">The sequence shown here is derived from an EMBL/GenBank/DDBJ whole genome shotgun (WGS) entry which is preliminary data.</text>
</comment>
<proteinExistence type="predicted"/>